<dbReference type="InterPro" id="IPR000326">
    <property type="entry name" value="PAP2/HPO"/>
</dbReference>
<dbReference type="Pfam" id="PF01569">
    <property type="entry name" value="PAP2"/>
    <property type="match status" value="1"/>
</dbReference>
<evidence type="ECO:0000256" key="7">
    <source>
        <dbReference type="SAM" id="MobiDB-lite"/>
    </source>
</evidence>
<evidence type="ECO:0000256" key="8">
    <source>
        <dbReference type="SAM" id="Phobius"/>
    </source>
</evidence>
<evidence type="ECO:0000256" key="4">
    <source>
        <dbReference type="ARBA" id="ARBA00022801"/>
    </source>
</evidence>
<dbReference type="Proteomes" id="UP000538929">
    <property type="component" value="Unassembled WGS sequence"/>
</dbReference>
<reference evidence="11" key="1">
    <citation type="submission" date="2019-10" db="EMBL/GenBank/DDBJ databases">
        <title>Streptomyces sp. nov., a novel actinobacterium isolated from alkaline environment.</title>
        <authorList>
            <person name="Golinska P."/>
        </authorList>
    </citation>
    <scope>NUCLEOTIDE SEQUENCE [LARGE SCALE GENOMIC DNA]</scope>
    <source>
        <strain evidence="11">DSM 42118</strain>
    </source>
</reference>
<evidence type="ECO:0000256" key="5">
    <source>
        <dbReference type="ARBA" id="ARBA00022989"/>
    </source>
</evidence>
<feature type="transmembrane region" description="Helical" evidence="8">
    <location>
        <begin position="160"/>
        <end position="181"/>
    </location>
</feature>
<keyword evidence="11" id="KW-1185">Reference proteome</keyword>
<evidence type="ECO:0000256" key="2">
    <source>
        <dbReference type="ARBA" id="ARBA00022475"/>
    </source>
</evidence>
<keyword evidence="5 8" id="KW-1133">Transmembrane helix</keyword>
<feature type="transmembrane region" description="Helical" evidence="8">
    <location>
        <begin position="29"/>
        <end position="53"/>
    </location>
</feature>
<dbReference type="Gene3D" id="1.20.144.10">
    <property type="entry name" value="Phosphatidic acid phosphatase type 2/haloperoxidase"/>
    <property type="match status" value="1"/>
</dbReference>
<dbReference type="GO" id="GO:0005886">
    <property type="term" value="C:plasma membrane"/>
    <property type="evidence" value="ECO:0007669"/>
    <property type="project" value="UniProtKB-SubCell"/>
</dbReference>
<feature type="transmembrane region" description="Helical" evidence="8">
    <location>
        <begin position="108"/>
        <end position="128"/>
    </location>
</feature>
<feature type="transmembrane region" description="Helical" evidence="8">
    <location>
        <begin position="60"/>
        <end position="79"/>
    </location>
</feature>
<feature type="compositionally biased region" description="Low complexity" evidence="7">
    <location>
        <begin position="235"/>
        <end position="251"/>
    </location>
</feature>
<proteinExistence type="predicted"/>
<evidence type="ECO:0000313" key="11">
    <source>
        <dbReference type="Proteomes" id="UP000538929"/>
    </source>
</evidence>
<accession>A0A7W3Y1Q8</accession>
<comment type="subcellular location">
    <subcellularLocation>
        <location evidence="1">Cell membrane</location>
        <topology evidence="1">Multi-pass membrane protein</topology>
    </subcellularLocation>
</comment>
<keyword evidence="3 8" id="KW-0812">Transmembrane</keyword>
<organism evidence="10 11">
    <name type="scientific">Streptomyces alkaliphilus</name>
    <dbReference type="NCBI Taxonomy" id="1472722"/>
    <lineage>
        <taxon>Bacteria</taxon>
        <taxon>Bacillati</taxon>
        <taxon>Actinomycetota</taxon>
        <taxon>Actinomycetes</taxon>
        <taxon>Kitasatosporales</taxon>
        <taxon>Streptomycetaceae</taxon>
        <taxon>Streptomyces</taxon>
    </lineage>
</organism>
<dbReference type="EMBL" id="VKHT01000265">
    <property type="protein sequence ID" value="MBB0244557.1"/>
    <property type="molecule type" value="Genomic_DNA"/>
</dbReference>
<dbReference type="SUPFAM" id="SSF48317">
    <property type="entry name" value="Acid phosphatase/Vanadium-dependent haloperoxidase"/>
    <property type="match status" value="1"/>
</dbReference>
<feature type="domain" description="Phosphatidic acid phosphatase type 2/haloperoxidase" evidence="9">
    <location>
        <begin position="63"/>
        <end position="174"/>
    </location>
</feature>
<dbReference type="AlphaFoldDB" id="A0A7W3Y1Q8"/>
<gene>
    <name evidence="10" type="ORF">FNQ90_10695</name>
</gene>
<feature type="transmembrane region" description="Helical" evidence="8">
    <location>
        <begin position="135"/>
        <end position="154"/>
    </location>
</feature>
<evidence type="ECO:0000256" key="1">
    <source>
        <dbReference type="ARBA" id="ARBA00004651"/>
    </source>
</evidence>
<dbReference type="GO" id="GO:0016787">
    <property type="term" value="F:hydrolase activity"/>
    <property type="evidence" value="ECO:0007669"/>
    <property type="project" value="UniProtKB-KW"/>
</dbReference>
<comment type="caution">
    <text evidence="10">The sequence shown here is derived from an EMBL/GenBank/DDBJ whole genome shotgun (WGS) entry which is preliminary data.</text>
</comment>
<dbReference type="PANTHER" id="PTHR14969:SF62">
    <property type="entry name" value="DECAPRENYLPHOSPHORYL-5-PHOSPHORIBOSE PHOSPHATASE RV3807C-RELATED"/>
    <property type="match status" value="1"/>
</dbReference>
<protein>
    <submittedName>
        <fullName evidence="10">Phosphatase PAP2 family protein</fullName>
    </submittedName>
</protein>
<keyword evidence="4" id="KW-0378">Hydrolase</keyword>
<sequence length="276" mass="28199">MAELTDPDIGILRRINNLGDALPDRLEPLVTFIGEFGLPVLALLLCVAAWWAVRRSPNAPVAVAAALWAPVAAGVAFLANGPIRELVARPRPFLDHTDLNVMLDGKTGYSFVSDHATGAMTIAVALLLVHRRIGLIALAVALAQGFCRVLMGLHYPTDVIGGYALGTAVALLLYPAATAVLTPAVRLCASLGPLNGLAPGPAPVSTGIADPPLPAPGTDPAEPVGAAGTPDRWTPEPVEPSSVEPSSGEPGASERAEMPAVAVSARPPGRGGEPGA</sequence>
<keyword evidence="2" id="KW-1003">Cell membrane</keyword>
<evidence type="ECO:0000256" key="3">
    <source>
        <dbReference type="ARBA" id="ARBA00022692"/>
    </source>
</evidence>
<dbReference type="SMART" id="SM00014">
    <property type="entry name" value="acidPPc"/>
    <property type="match status" value="1"/>
</dbReference>
<dbReference type="PANTHER" id="PTHR14969">
    <property type="entry name" value="SPHINGOSINE-1-PHOSPHATE PHOSPHOHYDROLASE"/>
    <property type="match status" value="1"/>
</dbReference>
<name>A0A7W3Y1Q8_9ACTN</name>
<evidence type="ECO:0000259" key="9">
    <source>
        <dbReference type="SMART" id="SM00014"/>
    </source>
</evidence>
<dbReference type="InterPro" id="IPR036938">
    <property type="entry name" value="PAP2/HPO_sf"/>
</dbReference>
<feature type="region of interest" description="Disordered" evidence="7">
    <location>
        <begin position="203"/>
        <end position="276"/>
    </location>
</feature>
<dbReference type="RefSeq" id="WP_182606167.1">
    <property type="nucleotide sequence ID" value="NZ_VKHT01000265.1"/>
</dbReference>
<evidence type="ECO:0000313" key="10">
    <source>
        <dbReference type="EMBL" id="MBB0244557.1"/>
    </source>
</evidence>
<evidence type="ECO:0000256" key="6">
    <source>
        <dbReference type="ARBA" id="ARBA00023136"/>
    </source>
</evidence>
<keyword evidence="6 8" id="KW-0472">Membrane</keyword>